<feature type="region of interest" description="Disordered" evidence="1">
    <location>
        <begin position="206"/>
        <end position="279"/>
    </location>
</feature>
<feature type="compositionally biased region" description="Polar residues" evidence="1">
    <location>
        <begin position="126"/>
        <end position="143"/>
    </location>
</feature>
<dbReference type="AlphaFoldDB" id="A0AAD2FBX6"/>
<keyword evidence="4" id="KW-1185">Reference proteome</keyword>
<feature type="region of interest" description="Disordered" evidence="1">
    <location>
        <begin position="540"/>
        <end position="627"/>
    </location>
</feature>
<evidence type="ECO:0000313" key="4">
    <source>
        <dbReference type="Proteomes" id="UP001295423"/>
    </source>
</evidence>
<keyword evidence="2" id="KW-1133">Transmembrane helix</keyword>
<feature type="compositionally biased region" description="Polar residues" evidence="1">
    <location>
        <begin position="549"/>
        <end position="586"/>
    </location>
</feature>
<evidence type="ECO:0000313" key="3">
    <source>
        <dbReference type="EMBL" id="CAJ1929410.1"/>
    </source>
</evidence>
<dbReference type="EMBL" id="CAKOGP040000080">
    <property type="protein sequence ID" value="CAJ1929410.1"/>
    <property type="molecule type" value="Genomic_DNA"/>
</dbReference>
<feature type="compositionally biased region" description="Basic residues" evidence="1">
    <location>
        <begin position="44"/>
        <end position="58"/>
    </location>
</feature>
<evidence type="ECO:0000256" key="2">
    <source>
        <dbReference type="SAM" id="Phobius"/>
    </source>
</evidence>
<feature type="compositionally biased region" description="Polar residues" evidence="1">
    <location>
        <begin position="80"/>
        <end position="92"/>
    </location>
</feature>
<sequence length="812" mass="88389">MTKRVNEAGEVDESDDTHHRTSSSSHRSHRSNNSNNNNNNNNGRNHRASRGRRRKHGSRRNEADDADAQRKQELREQRRAQNNTTGMRGSSQEMMAEGSAMMIGDELNAANVQTVPATTATTTTTLARNESSGSRSRAGQNRPTKPKHGPPAQIGAVAAVGRAYGAAPRRGDTTNNMTRSMVQNGPLLTQEEIDELTPKEAMAMNVQTVEDYEADEKRERRRKQKLEEEKKRLKKDMASNNPAPNAVLVAIAQPDKGDSDDNDSDDSSDDDDDDDDGTESENRFKTLFIIVGVVVLLIAVSCTAYFVTRVKQEISAAAALPSNQPSVGSTPNPTATPSTSPSTTPSTDPTDRNYDPPSEEDCLAILNGSQVTGQEGMIPWPCKVTVNVQVTGDSNATEVAATLEKMIQEILILELAGCPPISGNRRRRLQSRQGNGNGRLRHLVGNAIVKAVRSTLNRCSEGQQQNQTCYEMEAIMDTFLRGNENGDMIVQTITNIVKDSVQKLVASEPAFEDIVVQSITRNYDELTALPTGSPSLMPSFSNSSLSFGPTDSPSGSPSLVPTATLATRKPSASPSMLPSTSPTKVVTKNPTRSPTNNPTKSPTNNPTRTPTASPTTEQDSNSNNNDNICVEDLVANTILNDDPLELLVDPFNPRMRVPCTGTNPIVAYALADYDDCSGRCIAILELAQLDRLFRGCDDFGHILVALPGEYLGTYITMFQSKTSIVTDACPPNDDNDNNNDNGALLALQQYNPGRQCQDYESFQDSDLNTCERYAGLYPILQCPEFDDDFFTDSNGFTAFDACCWCGGGYYLN</sequence>
<feature type="compositionally biased region" description="Low complexity" evidence="1">
    <location>
        <begin position="587"/>
        <end position="616"/>
    </location>
</feature>
<feature type="compositionally biased region" description="Low complexity" evidence="1">
    <location>
        <begin position="31"/>
        <end position="43"/>
    </location>
</feature>
<feature type="region of interest" description="Disordered" evidence="1">
    <location>
        <begin position="117"/>
        <end position="152"/>
    </location>
</feature>
<accession>A0AAD2FBX6</accession>
<feature type="compositionally biased region" description="Low complexity" evidence="1">
    <location>
        <begin position="329"/>
        <end position="348"/>
    </location>
</feature>
<gene>
    <name evidence="3" type="ORF">CYCCA115_LOCUS1676</name>
</gene>
<keyword evidence="2" id="KW-0472">Membrane</keyword>
<dbReference type="PANTHER" id="PTHR16021:SF13">
    <property type="entry name" value="ETS DOMAIN-CONTAINING PROTEIN-RELATED"/>
    <property type="match status" value="1"/>
</dbReference>
<comment type="caution">
    <text evidence="3">The sequence shown here is derived from an EMBL/GenBank/DDBJ whole genome shotgun (WGS) entry which is preliminary data.</text>
</comment>
<dbReference type="PANTHER" id="PTHR16021">
    <property type="entry name" value="MANSC DOMAIN CONTAINING PROTEIN 1"/>
    <property type="match status" value="1"/>
</dbReference>
<feature type="region of interest" description="Disordered" evidence="1">
    <location>
        <begin position="1"/>
        <end position="92"/>
    </location>
</feature>
<dbReference type="Proteomes" id="UP001295423">
    <property type="component" value="Unassembled WGS sequence"/>
</dbReference>
<feature type="compositionally biased region" description="Polar residues" evidence="1">
    <location>
        <begin position="617"/>
        <end position="627"/>
    </location>
</feature>
<proteinExistence type="predicted"/>
<feature type="transmembrane region" description="Helical" evidence="2">
    <location>
        <begin position="287"/>
        <end position="307"/>
    </location>
</feature>
<protein>
    <submittedName>
        <fullName evidence="3">Uncharacterized protein</fullName>
    </submittedName>
</protein>
<reference evidence="3" key="1">
    <citation type="submission" date="2023-08" db="EMBL/GenBank/DDBJ databases">
        <authorList>
            <person name="Audoor S."/>
            <person name="Bilcke G."/>
        </authorList>
    </citation>
    <scope>NUCLEOTIDE SEQUENCE</scope>
</reference>
<keyword evidence="2" id="KW-0812">Transmembrane</keyword>
<feature type="region of interest" description="Disordered" evidence="1">
    <location>
        <begin position="321"/>
        <end position="361"/>
    </location>
</feature>
<organism evidence="3 4">
    <name type="scientific">Cylindrotheca closterium</name>
    <dbReference type="NCBI Taxonomy" id="2856"/>
    <lineage>
        <taxon>Eukaryota</taxon>
        <taxon>Sar</taxon>
        <taxon>Stramenopiles</taxon>
        <taxon>Ochrophyta</taxon>
        <taxon>Bacillariophyta</taxon>
        <taxon>Bacillariophyceae</taxon>
        <taxon>Bacillariophycidae</taxon>
        <taxon>Bacillariales</taxon>
        <taxon>Bacillariaceae</taxon>
        <taxon>Cylindrotheca</taxon>
    </lineage>
</organism>
<feature type="compositionally biased region" description="Basic and acidic residues" evidence="1">
    <location>
        <begin position="225"/>
        <end position="237"/>
    </location>
</feature>
<feature type="compositionally biased region" description="Basic and acidic residues" evidence="1">
    <location>
        <begin position="59"/>
        <end position="79"/>
    </location>
</feature>
<evidence type="ECO:0000256" key="1">
    <source>
        <dbReference type="SAM" id="MobiDB-lite"/>
    </source>
</evidence>
<feature type="compositionally biased region" description="Acidic residues" evidence="1">
    <location>
        <begin position="258"/>
        <end position="279"/>
    </location>
</feature>
<name>A0AAD2FBX6_9STRA</name>
<dbReference type="InterPro" id="IPR052660">
    <property type="entry name" value="Erythrocyte_Invasion_ImmMod"/>
</dbReference>